<evidence type="ECO:0000313" key="2">
    <source>
        <dbReference type="Proteomes" id="UP000592780"/>
    </source>
</evidence>
<organism evidence="1 2">
    <name type="scientific">Paraburkholderia atlantica</name>
    <dbReference type="NCBI Taxonomy" id="2654982"/>
    <lineage>
        <taxon>Bacteria</taxon>
        <taxon>Pseudomonadati</taxon>
        <taxon>Pseudomonadota</taxon>
        <taxon>Betaproteobacteria</taxon>
        <taxon>Burkholderiales</taxon>
        <taxon>Burkholderiaceae</taxon>
        <taxon>Paraburkholderia</taxon>
    </lineage>
</organism>
<sequence>MTVDMVWADQPLSAERRSTLLRDPEGNLIHIVGPILGRT</sequence>
<name>A0A7W8V644_PARAM</name>
<comment type="caution">
    <text evidence="1">The sequence shown here is derived from an EMBL/GenBank/DDBJ whole genome shotgun (WGS) entry which is preliminary data.</text>
</comment>
<protein>
    <recommendedName>
        <fullName evidence="3">Glyoxalase</fullName>
    </recommendedName>
</protein>
<dbReference type="Proteomes" id="UP000592780">
    <property type="component" value="Unassembled WGS sequence"/>
</dbReference>
<gene>
    <name evidence="1" type="ORF">HDG40_002597</name>
</gene>
<dbReference type="EMBL" id="JACHDD010000004">
    <property type="protein sequence ID" value="MBB5424452.1"/>
    <property type="molecule type" value="Genomic_DNA"/>
</dbReference>
<evidence type="ECO:0000313" key="1">
    <source>
        <dbReference type="EMBL" id="MBB5424452.1"/>
    </source>
</evidence>
<proteinExistence type="predicted"/>
<evidence type="ECO:0008006" key="3">
    <source>
        <dbReference type="Google" id="ProtNLM"/>
    </source>
</evidence>
<accession>A0A7W8V644</accession>
<dbReference type="AlphaFoldDB" id="A0A7W8V644"/>
<keyword evidence="2" id="KW-1185">Reference proteome</keyword>
<reference evidence="1 2" key="1">
    <citation type="submission" date="2020-08" db="EMBL/GenBank/DDBJ databases">
        <title>Genomic Encyclopedia of Type Strains, Phase IV (KMG-V): Genome sequencing to study the core and pangenomes of soil and plant-associated prokaryotes.</title>
        <authorList>
            <person name="Whitman W."/>
        </authorList>
    </citation>
    <scope>NUCLEOTIDE SEQUENCE [LARGE SCALE GENOMIC DNA]</scope>
    <source>
        <strain evidence="1 2">JPY158</strain>
    </source>
</reference>